<accession>A0AAX4HDA1</accession>
<sequence length="418" mass="48048">MISTSDALVAVADSILEKITQLGPVEITKKGRKYKFVNNTFQRIQKEDKHLIIHPEDLNKNFAALLAHRILSSISPDMLTTHRDLSLMIIGVADQLEKNGWYEEENSSVINYKALKFVYIEEHAATAIEFAQSVTDEHLAMGYNILYCSKLNFFHTDHHIGTRLEGHHMRLYVEKFFGEDALELPEVLTALKSFVHWANIKGFLYKLDVDSIDVDKTEKQKFSKLPDPPAELKDYVYARPPSGTSKYFLVRKAMNTILENPYSQLIPYPQNGELPDPASIYCLCQEIQKDPVRYHLRAEVKRLARDPISLADLSQQHDKSVKVLLQIVSLVINTFTGIGCEFLLLNSKIPNLGDLWMEGHSEYYKQLLELHDKVAEYEDKGWTPLDIVNRLKQEGCQSMHERILDLRNQFPEDSRAET</sequence>
<gene>
    <name evidence="1" type="ORF">PUMCH_003878</name>
</gene>
<keyword evidence="2" id="KW-1185">Reference proteome</keyword>
<reference evidence="1 2" key="1">
    <citation type="submission" date="2023-10" db="EMBL/GenBank/DDBJ databases">
        <title>Draft Genome Sequence of Candida saopaulonensis from a very Premature Infant with Sepsis.</title>
        <authorList>
            <person name="Ning Y."/>
            <person name="Dai R."/>
            <person name="Xiao M."/>
            <person name="Xu Y."/>
            <person name="Yan Q."/>
            <person name="Zhang L."/>
        </authorList>
    </citation>
    <scope>NUCLEOTIDE SEQUENCE [LARGE SCALE GENOMIC DNA]</scope>
    <source>
        <strain evidence="1 2">19XY460</strain>
    </source>
</reference>
<dbReference type="RefSeq" id="XP_062878904.1">
    <property type="nucleotide sequence ID" value="XM_063022834.1"/>
</dbReference>
<organism evidence="1 2">
    <name type="scientific">Australozyma saopauloensis</name>
    <dbReference type="NCBI Taxonomy" id="291208"/>
    <lineage>
        <taxon>Eukaryota</taxon>
        <taxon>Fungi</taxon>
        <taxon>Dikarya</taxon>
        <taxon>Ascomycota</taxon>
        <taxon>Saccharomycotina</taxon>
        <taxon>Pichiomycetes</taxon>
        <taxon>Metschnikowiaceae</taxon>
        <taxon>Australozyma</taxon>
    </lineage>
</organism>
<protein>
    <submittedName>
        <fullName evidence="1">Uncharacterized protein</fullName>
    </submittedName>
</protein>
<dbReference type="Proteomes" id="UP001338582">
    <property type="component" value="Chromosome 4"/>
</dbReference>
<dbReference type="EMBL" id="CP138897">
    <property type="protein sequence ID" value="WPK26523.1"/>
    <property type="molecule type" value="Genomic_DNA"/>
</dbReference>
<dbReference type="GeneID" id="88174941"/>
<evidence type="ECO:0000313" key="2">
    <source>
        <dbReference type="Proteomes" id="UP001338582"/>
    </source>
</evidence>
<dbReference type="AlphaFoldDB" id="A0AAX4HDA1"/>
<dbReference type="KEGG" id="asau:88174941"/>
<name>A0AAX4HDA1_9ASCO</name>
<proteinExistence type="predicted"/>
<evidence type="ECO:0000313" key="1">
    <source>
        <dbReference type="EMBL" id="WPK26523.1"/>
    </source>
</evidence>